<dbReference type="EC" id="1.6.5.2" evidence="2"/>
<reference evidence="2 3" key="1">
    <citation type="submission" date="2024-09" db="EMBL/GenBank/DDBJ databases">
        <authorList>
            <person name="Sun Q."/>
            <person name="Mori K."/>
        </authorList>
    </citation>
    <scope>NUCLEOTIDE SEQUENCE [LARGE SCALE GENOMIC DNA]</scope>
    <source>
        <strain evidence="2 3">CCM 7765</strain>
    </source>
</reference>
<dbReference type="Proteomes" id="UP001589774">
    <property type="component" value="Unassembled WGS sequence"/>
</dbReference>
<dbReference type="GO" id="GO:0003955">
    <property type="term" value="F:NAD(P)H dehydrogenase (quinone) activity"/>
    <property type="evidence" value="ECO:0007669"/>
    <property type="project" value="UniProtKB-EC"/>
</dbReference>
<keyword evidence="2" id="KW-0560">Oxidoreductase</keyword>
<proteinExistence type="predicted"/>
<name>A0ABV6HLT2_9SPHI</name>
<dbReference type="CDD" id="cd05269">
    <property type="entry name" value="TMR_SDR_a"/>
    <property type="match status" value="1"/>
</dbReference>
<comment type="caution">
    <text evidence="2">The sequence shown here is derived from an EMBL/GenBank/DDBJ whole genome shotgun (WGS) entry which is preliminary data.</text>
</comment>
<feature type="domain" description="NmrA-like" evidence="1">
    <location>
        <begin position="2"/>
        <end position="287"/>
    </location>
</feature>
<dbReference type="InterPro" id="IPR036291">
    <property type="entry name" value="NAD(P)-bd_dom_sf"/>
</dbReference>
<dbReference type="RefSeq" id="WP_130855508.1">
    <property type="nucleotide sequence ID" value="NZ_JBHLWO010000002.1"/>
</dbReference>
<dbReference type="Gene3D" id="3.90.25.10">
    <property type="entry name" value="UDP-galactose 4-epimerase, domain 1"/>
    <property type="match status" value="1"/>
</dbReference>
<dbReference type="Pfam" id="PF05368">
    <property type="entry name" value="NmrA"/>
    <property type="match status" value="1"/>
</dbReference>
<dbReference type="EMBL" id="JBHLWO010000002">
    <property type="protein sequence ID" value="MFC0319868.1"/>
    <property type="molecule type" value="Genomic_DNA"/>
</dbReference>
<dbReference type="PANTHER" id="PTHR47129:SF1">
    <property type="entry name" value="NMRA-LIKE DOMAIN-CONTAINING PROTEIN"/>
    <property type="match status" value="1"/>
</dbReference>
<sequence length="292" mass="32086">MILVTGATGRFGSKAVEHLVKNGVHPSEISVLVRDSARAGRLKEQGVQVREGDYADHTSMVKAFQDVERLLLVSSNDRGAMENRTQHHKNAIRAAKEAGVKHLVYTSFVRKPGFEGSPISSFQNSHVESEQYLKESGMEYTILQNGIYAEMIPVFIGDKVAENGTIVFPAGEGKASWVLREELAEAAANVLTTDGHKGKTYTLTHTESVGFKTIAGEISAVLDRDIHYKSPEMGEFKTMLENAGVPQLYIGMFAMWAAALAAHSLDKNDEALTMLLGRKPTSVREFLKQIYS</sequence>
<dbReference type="Gene3D" id="3.40.50.720">
    <property type="entry name" value="NAD(P)-binding Rossmann-like Domain"/>
    <property type="match status" value="1"/>
</dbReference>
<keyword evidence="3" id="KW-1185">Reference proteome</keyword>
<dbReference type="SUPFAM" id="SSF51735">
    <property type="entry name" value="NAD(P)-binding Rossmann-fold domains"/>
    <property type="match status" value="1"/>
</dbReference>
<evidence type="ECO:0000313" key="2">
    <source>
        <dbReference type="EMBL" id="MFC0319868.1"/>
    </source>
</evidence>
<evidence type="ECO:0000313" key="3">
    <source>
        <dbReference type="Proteomes" id="UP001589774"/>
    </source>
</evidence>
<dbReference type="InterPro" id="IPR008030">
    <property type="entry name" value="NmrA-like"/>
</dbReference>
<dbReference type="InterPro" id="IPR052718">
    <property type="entry name" value="NmrA-type_oxidoreductase"/>
</dbReference>
<dbReference type="PANTHER" id="PTHR47129">
    <property type="entry name" value="QUINONE OXIDOREDUCTASE 2"/>
    <property type="match status" value="1"/>
</dbReference>
<gene>
    <name evidence="2" type="ORF">ACFFI0_16210</name>
</gene>
<organism evidence="2 3">
    <name type="scientific">Olivibacter oleidegradans</name>
    <dbReference type="NCBI Taxonomy" id="760123"/>
    <lineage>
        <taxon>Bacteria</taxon>
        <taxon>Pseudomonadati</taxon>
        <taxon>Bacteroidota</taxon>
        <taxon>Sphingobacteriia</taxon>
        <taxon>Sphingobacteriales</taxon>
        <taxon>Sphingobacteriaceae</taxon>
        <taxon>Olivibacter</taxon>
    </lineage>
</organism>
<accession>A0ABV6HLT2</accession>
<evidence type="ECO:0000259" key="1">
    <source>
        <dbReference type="Pfam" id="PF05368"/>
    </source>
</evidence>
<protein>
    <submittedName>
        <fullName evidence="2">SDR family oxidoreductase</fullName>
        <ecNumber evidence="2">1.6.5.2</ecNumber>
    </submittedName>
</protein>